<dbReference type="GO" id="GO:0032561">
    <property type="term" value="F:guanyl ribonucleotide binding"/>
    <property type="evidence" value="ECO:0007669"/>
    <property type="project" value="UniProtKB-ARBA"/>
</dbReference>
<dbReference type="PROSITE" id="PS00910">
    <property type="entry name" value="UPF0029"/>
    <property type="match status" value="1"/>
</dbReference>
<dbReference type="GO" id="GO:0005737">
    <property type="term" value="C:cytoplasm"/>
    <property type="evidence" value="ECO:0007669"/>
    <property type="project" value="TreeGrafter"/>
</dbReference>
<organism evidence="4 5">
    <name type="scientific">Acinetobacter venetianus</name>
    <dbReference type="NCBI Taxonomy" id="52133"/>
    <lineage>
        <taxon>Bacteria</taxon>
        <taxon>Pseudomonadati</taxon>
        <taxon>Pseudomonadota</taxon>
        <taxon>Gammaproteobacteria</taxon>
        <taxon>Moraxellales</taxon>
        <taxon>Moraxellaceae</taxon>
        <taxon>Acinetobacter</taxon>
    </lineage>
</organism>
<gene>
    <name evidence="4" type="primary">yigZ</name>
    <name evidence="4" type="ORF">AVENLUH5627_03064</name>
</gene>
<feature type="domain" description="Impact N-terminal" evidence="3">
    <location>
        <begin position="38"/>
        <end position="138"/>
    </location>
</feature>
<protein>
    <submittedName>
        <fullName evidence="4">IMPACT family member YigZ</fullName>
    </submittedName>
</protein>
<proteinExistence type="inferred from homology"/>
<dbReference type="InterPro" id="IPR036956">
    <property type="entry name" value="Impact_N_sf"/>
</dbReference>
<dbReference type="PANTHER" id="PTHR16301:SF20">
    <property type="entry name" value="IMPACT FAMILY MEMBER YIGZ"/>
    <property type="match status" value="1"/>
</dbReference>
<dbReference type="PATRIC" id="fig|52133.18.peg.3138"/>
<dbReference type="InterPro" id="IPR020569">
    <property type="entry name" value="UPF0029_Impact_CS"/>
</dbReference>
<evidence type="ECO:0000313" key="5">
    <source>
        <dbReference type="Proteomes" id="UP000075680"/>
    </source>
</evidence>
<dbReference type="GO" id="GO:0006446">
    <property type="term" value="P:regulation of translational initiation"/>
    <property type="evidence" value="ECO:0007669"/>
    <property type="project" value="TreeGrafter"/>
</dbReference>
<keyword evidence="2" id="KW-0472">Membrane</keyword>
<evidence type="ECO:0000259" key="3">
    <source>
        <dbReference type="Pfam" id="PF01205"/>
    </source>
</evidence>
<accession>A0A150HKB9</accession>
<reference evidence="4 5" key="1">
    <citation type="journal article" date="2016" name="Sci. Rep.">
        <title>Genomic and phenotypic characterization of the species Acinetobacter venetianus.</title>
        <authorList>
            <person name="Fondi M."/>
            <person name="Maida I."/>
            <person name="Perrin E."/>
            <person name="Orlandini V."/>
            <person name="La Torre L."/>
            <person name="Bosi E."/>
            <person name="Negroni A."/>
            <person name="Zanaroli G."/>
            <person name="Fava F."/>
            <person name="Decorosi F."/>
            <person name="Giovannetti L."/>
            <person name="Viti C."/>
            <person name="Vaneechoutte M."/>
            <person name="Dijkshoorn L."/>
            <person name="Fani R."/>
        </authorList>
    </citation>
    <scope>NUCLEOTIDE SEQUENCE [LARGE SCALE GENOMIC DNA]</scope>
    <source>
        <strain evidence="4 5">LUH5627</strain>
    </source>
</reference>
<evidence type="ECO:0000256" key="2">
    <source>
        <dbReference type="SAM" id="Phobius"/>
    </source>
</evidence>
<dbReference type="GO" id="GO:0017111">
    <property type="term" value="F:ribonucleoside triphosphate phosphatase activity"/>
    <property type="evidence" value="ECO:0007669"/>
    <property type="project" value="UniProtKB-ARBA"/>
</dbReference>
<comment type="caution">
    <text evidence="4">The sequence shown here is derived from an EMBL/GenBank/DDBJ whole genome shotgun (WGS) entry which is preliminary data.</text>
</comment>
<evidence type="ECO:0000313" key="4">
    <source>
        <dbReference type="EMBL" id="KXZ64482.1"/>
    </source>
</evidence>
<comment type="similarity">
    <text evidence="1">Belongs to the IMPACT family.</text>
</comment>
<name>A0A150HKB9_9GAMM</name>
<dbReference type="InterPro" id="IPR001498">
    <property type="entry name" value="Impact_N"/>
</dbReference>
<dbReference type="SUPFAM" id="SSF54980">
    <property type="entry name" value="EF-G C-terminal domain-like"/>
    <property type="match status" value="1"/>
</dbReference>
<dbReference type="PANTHER" id="PTHR16301">
    <property type="entry name" value="IMPACT-RELATED"/>
    <property type="match status" value="1"/>
</dbReference>
<dbReference type="InterPro" id="IPR023582">
    <property type="entry name" value="Impact"/>
</dbReference>
<keyword evidence="2" id="KW-1133">Transmembrane helix</keyword>
<dbReference type="InterPro" id="IPR020568">
    <property type="entry name" value="Ribosomal_Su5_D2-typ_SF"/>
</dbReference>
<dbReference type="EMBL" id="JRUE01000230">
    <property type="protein sequence ID" value="KXZ64482.1"/>
    <property type="molecule type" value="Genomic_DNA"/>
</dbReference>
<feature type="transmembrane region" description="Helical" evidence="2">
    <location>
        <begin position="12"/>
        <end position="33"/>
    </location>
</feature>
<dbReference type="InterPro" id="IPR035647">
    <property type="entry name" value="EFG_III/V"/>
</dbReference>
<dbReference type="Pfam" id="PF01205">
    <property type="entry name" value="Impact_N"/>
    <property type="match status" value="1"/>
</dbReference>
<dbReference type="Gene3D" id="3.30.230.30">
    <property type="entry name" value="Impact, N-terminal domain"/>
    <property type="match status" value="1"/>
</dbReference>
<dbReference type="SUPFAM" id="SSF54211">
    <property type="entry name" value="Ribosomal protein S5 domain 2-like"/>
    <property type="match status" value="1"/>
</dbReference>
<dbReference type="GO" id="GO:0043168">
    <property type="term" value="F:anion binding"/>
    <property type="evidence" value="ECO:0007669"/>
    <property type="project" value="UniProtKB-ARBA"/>
</dbReference>
<sequence>MRGFFISVDKVIIIFLYLFFYFMPFTIANTVTFEEEIKKSRFQAIAEIVENEQQVKAFLEKTKDISTTHQCWAWKIGHHVRFNDDGEPSGTAGRPILATIEGNELTNVIVLVNRWYGGVKLGTGGLVRAYGGCAGQCLMLAEKIELIQKKEIVFSCLFNEWAIIQYELTQQQIEFQEHYTETGVMVEARVQVHQIDPLKLKLQDVTRGREEIKVVEDQTHDA</sequence>
<dbReference type="AlphaFoldDB" id="A0A150HKB9"/>
<keyword evidence="2" id="KW-0812">Transmembrane</keyword>
<dbReference type="Gene3D" id="3.30.70.240">
    <property type="match status" value="1"/>
</dbReference>
<dbReference type="Proteomes" id="UP000075680">
    <property type="component" value="Unassembled WGS sequence"/>
</dbReference>
<evidence type="ECO:0000256" key="1">
    <source>
        <dbReference type="ARBA" id="ARBA00007665"/>
    </source>
</evidence>